<protein>
    <recommendedName>
        <fullName evidence="2">Rhodanese domain-containing protein</fullName>
    </recommendedName>
</protein>
<dbReference type="NCBIfam" id="NF008750">
    <property type="entry name" value="PRK11784.1-2"/>
    <property type="match status" value="1"/>
</dbReference>
<dbReference type="Proteomes" id="UP001292079">
    <property type="component" value="Unassembled WGS sequence"/>
</dbReference>
<feature type="domain" description="Rhodanese" evidence="2">
    <location>
        <begin position="68"/>
        <end position="205"/>
    </location>
</feature>
<evidence type="ECO:0000259" key="2">
    <source>
        <dbReference type="PROSITE" id="PS50206"/>
    </source>
</evidence>
<dbReference type="SUPFAM" id="SSF52821">
    <property type="entry name" value="Rhodanese/Cell cycle control phosphatase"/>
    <property type="match status" value="1"/>
</dbReference>
<organism evidence="3 4">
    <name type="scientific">Schistosoma mekongi</name>
    <name type="common">Parasitic worm</name>
    <dbReference type="NCBI Taxonomy" id="38744"/>
    <lineage>
        <taxon>Eukaryota</taxon>
        <taxon>Metazoa</taxon>
        <taxon>Spiralia</taxon>
        <taxon>Lophotrochozoa</taxon>
        <taxon>Platyhelminthes</taxon>
        <taxon>Trematoda</taxon>
        <taxon>Digenea</taxon>
        <taxon>Strigeidida</taxon>
        <taxon>Schistosomatoidea</taxon>
        <taxon>Schistosomatidae</taxon>
        <taxon>Schistosoma</taxon>
    </lineage>
</organism>
<reference evidence="3" key="1">
    <citation type="submission" date="2022-04" db="EMBL/GenBank/DDBJ databases">
        <authorList>
            <person name="Xu L."/>
            <person name="Lv Z."/>
        </authorList>
    </citation>
    <scope>NUCLEOTIDE SEQUENCE</scope>
    <source>
        <strain evidence="3">LV_2022a</strain>
    </source>
</reference>
<reference evidence="3" key="2">
    <citation type="journal article" date="2023" name="Infect Dis Poverty">
        <title>Chromosome-scale genome of the human blood fluke Schistosoma mekongi and its implications for public health.</title>
        <authorList>
            <person name="Zhou M."/>
            <person name="Xu L."/>
            <person name="Xu D."/>
            <person name="Chen W."/>
            <person name="Khan J."/>
            <person name="Hu Y."/>
            <person name="Huang H."/>
            <person name="Wei H."/>
            <person name="Zhang Y."/>
            <person name="Chusongsang P."/>
            <person name="Tanasarnprasert K."/>
            <person name="Hu X."/>
            <person name="Limpanont Y."/>
            <person name="Lv Z."/>
        </authorList>
    </citation>
    <scope>NUCLEOTIDE SEQUENCE</scope>
    <source>
        <strain evidence="3">LV_2022a</strain>
    </source>
</reference>
<evidence type="ECO:0000313" key="4">
    <source>
        <dbReference type="Proteomes" id="UP001292079"/>
    </source>
</evidence>
<evidence type="ECO:0000256" key="1">
    <source>
        <dbReference type="ARBA" id="ARBA00023266"/>
    </source>
</evidence>
<dbReference type="Pfam" id="PF00581">
    <property type="entry name" value="Rhodanese"/>
    <property type="match status" value="1"/>
</dbReference>
<gene>
    <name evidence="3" type="ORF">MN116_005550</name>
</gene>
<dbReference type="GO" id="GO:0043828">
    <property type="term" value="F:tRNA 2-selenouridine synthase activity"/>
    <property type="evidence" value="ECO:0007669"/>
    <property type="project" value="InterPro"/>
</dbReference>
<name>A0AAE1ZBK4_SCHME</name>
<dbReference type="AlphaFoldDB" id="A0AAE1ZBK4"/>
<comment type="caution">
    <text evidence="3">The sequence shown here is derived from an EMBL/GenBank/DDBJ whole genome shotgun (WGS) entry which is preliminary data.</text>
</comment>
<accession>A0AAE1ZBK4</accession>
<keyword evidence="1" id="KW-0711">Selenium</keyword>
<dbReference type="InterPro" id="IPR001763">
    <property type="entry name" value="Rhodanese-like_dom"/>
</dbReference>
<dbReference type="InterPro" id="IPR017582">
    <property type="entry name" value="SelU"/>
</dbReference>
<dbReference type="PANTHER" id="PTHR30401">
    <property type="entry name" value="TRNA 2-SELENOURIDINE SYNTHASE"/>
    <property type="match status" value="1"/>
</dbReference>
<sequence>MMLPISEPKLELSFISSRVSSRPGKSFKLVTLISEPYATLDAWNSSIPPPPESGPPDCCRWSDVFTNSASKPIIIDVRSPNEFNEDHIYGAVNIPVLSNEERAAIGRLYNQDDRVHARLYGASLVCANISHYLKELAYQYTSQSNNSVINKKFLKYPNFLIYCWRGGQRSSSLATILSEIGLPGNVYTLVGGYRSWRRLLLRQLDAWPRWSILSPFWVISGLTGSGKSLILQELQDKGEIVFDLEKLAKHKGSMFGSNDRFHPPVHHSSDGEINVHQAITAKGSSQKYFDSRLHHEMMINSDRLSSCKNILWIECESRHVGPLCGLSDGLWSRLRSTDPNVGTHRLWIDITEEARVAWILENYANATQNIPQVIAILRNLNKYFPDKLINQWIEMVHRGDFTSLVTGLLRHHYDPLYANSRGKLTENAKKNGLFHRISLDSVDITTIRTKIIPQILDLAYSTCIPNVHNLLNHSNVV</sequence>
<dbReference type="InterPro" id="IPR036873">
    <property type="entry name" value="Rhodanese-like_dom_sf"/>
</dbReference>
<dbReference type="SMART" id="SM00450">
    <property type="entry name" value="RHOD"/>
    <property type="match status" value="1"/>
</dbReference>
<dbReference type="EMBL" id="JALJAT010000003">
    <property type="protein sequence ID" value="KAK4471155.1"/>
    <property type="molecule type" value="Genomic_DNA"/>
</dbReference>
<dbReference type="PANTHER" id="PTHR30401:SF0">
    <property type="entry name" value="TRNA 2-SELENOURIDINE SYNTHASE"/>
    <property type="match status" value="1"/>
</dbReference>
<dbReference type="Pfam" id="PF26341">
    <property type="entry name" value="AAA_SelU"/>
    <property type="match status" value="1"/>
</dbReference>
<evidence type="ECO:0000313" key="3">
    <source>
        <dbReference type="EMBL" id="KAK4471155.1"/>
    </source>
</evidence>
<dbReference type="PROSITE" id="PS50206">
    <property type="entry name" value="RHODANESE_3"/>
    <property type="match status" value="1"/>
</dbReference>
<dbReference type="InterPro" id="IPR058840">
    <property type="entry name" value="AAA_SelU"/>
</dbReference>
<keyword evidence="4" id="KW-1185">Reference proteome</keyword>
<dbReference type="Gene3D" id="3.40.250.10">
    <property type="entry name" value="Rhodanese-like domain"/>
    <property type="match status" value="1"/>
</dbReference>
<dbReference type="GO" id="GO:0002098">
    <property type="term" value="P:tRNA wobble uridine modification"/>
    <property type="evidence" value="ECO:0007669"/>
    <property type="project" value="InterPro"/>
</dbReference>
<proteinExistence type="predicted"/>